<keyword evidence="3" id="KW-1185">Reference proteome</keyword>
<feature type="compositionally biased region" description="Polar residues" evidence="1">
    <location>
        <begin position="9"/>
        <end position="19"/>
    </location>
</feature>
<protein>
    <submittedName>
        <fullName evidence="2">Uncharacterized protein</fullName>
    </submittedName>
</protein>
<comment type="caution">
    <text evidence="2">The sequence shown here is derived from an EMBL/GenBank/DDBJ whole genome shotgun (WGS) entry which is preliminary data.</text>
</comment>
<name>A0A9D3WVN7_9SAUR</name>
<evidence type="ECO:0000313" key="3">
    <source>
        <dbReference type="Proteomes" id="UP000827986"/>
    </source>
</evidence>
<feature type="region of interest" description="Disordered" evidence="1">
    <location>
        <begin position="1"/>
        <end position="32"/>
    </location>
</feature>
<dbReference type="EMBL" id="JAHDVG010000486">
    <property type="protein sequence ID" value="KAH1167951.1"/>
    <property type="molecule type" value="Genomic_DNA"/>
</dbReference>
<evidence type="ECO:0000313" key="2">
    <source>
        <dbReference type="EMBL" id="KAH1167951.1"/>
    </source>
</evidence>
<sequence length="117" mass="12762">MQLYHGDAQESSNLQTLPDTQEKMPDPWPSGSSFPAARRLTFIALHSSLLPLPGSGNCQHVGKWIRRSSSFTGASVPALPWPPQKCCFVTCSTVIPPRGITTDVLPPKRPPNGAVRW</sequence>
<gene>
    <name evidence="2" type="ORF">KIL84_003434</name>
</gene>
<accession>A0A9D3WVN7</accession>
<evidence type="ECO:0000256" key="1">
    <source>
        <dbReference type="SAM" id="MobiDB-lite"/>
    </source>
</evidence>
<reference evidence="2" key="1">
    <citation type="submission" date="2021-09" db="EMBL/GenBank/DDBJ databases">
        <title>The genome of Mauremys mutica provides insights into the evolution of semi-aquatic lifestyle.</title>
        <authorList>
            <person name="Gong S."/>
            <person name="Gao Y."/>
        </authorList>
    </citation>
    <scope>NUCLEOTIDE SEQUENCE</scope>
    <source>
        <strain evidence="2">MM-2020</strain>
        <tissue evidence="2">Muscle</tissue>
    </source>
</reference>
<organism evidence="2 3">
    <name type="scientific">Mauremys mutica</name>
    <name type="common">yellowpond turtle</name>
    <dbReference type="NCBI Taxonomy" id="74926"/>
    <lineage>
        <taxon>Eukaryota</taxon>
        <taxon>Metazoa</taxon>
        <taxon>Chordata</taxon>
        <taxon>Craniata</taxon>
        <taxon>Vertebrata</taxon>
        <taxon>Euteleostomi</taxon>
        <taxon>Archelosauria</taxon>
        <taxon>Testudinata</taxon>
        <taxon>Testudines</taxon>
        <taxon>Cryptodira</taxon>
        <taxon>Durocryptodira</taxon>
        <taxon>Testudinoidea</taxon>
        <taxon>Geoemydidae</taxon>
        <taxon>Geoemydinae</taxon>
        <taxon>Mauremys</taxon>
    </lineage>
</organism>
<proteinExistence type="predicted"/>
<dbReference type="Proteomes" id="UP000827986">
    <property type="component" value="Unassembled WGS sequence"/>
</dbReference>
<dbReference type="AlphaFoldDB" id="A0A9D3WVN7"/>